<gene>
    <name evidence="2" type="ORF">P168DRAFT_243163</name>
</gene>
<dbReference type="OrthoDB" id="5302289at2759"/>
<keyword evidence="3" id="KW-1185">Reference proteome</keyword>
<sequence>MPNSTNQMGFRQALEEARDRDDENIPPHIKKVLETAIDELWSRVQSQPDSYVLDRDEFALFNYHRERFRGSVIAQRAVARFWDNYRRDSPSQKT</sequence>
<organism evidence="2 3">
    <name type="scientific">Aspergillus campestris (strain IBT 28561)</name>
    <dbReference type="NCBI Taxonomy" id="1392248"/>
    <lineage>
        <taxon>Eukaryota</taxon>
        <taxon>Fungi</taxon>
        <taxon>Dikarya</taxon>
        <taxon>Ascomycota</taxon>
        <taxon>Pezizomycotina</taxon>
        <taxon>Eurotiomycetes</taxon>
        <taxon>Eurotiomycetidae</taxon>
        <taxon>Eurotiales</taxon>
        <taxon>Aspergillaceae</taxon>
        <taxon>Aspergillus</taxon>
        <taxon>Aspergillus subgen. Circumdati</taxon>
    </lineage>
</organism>
<reference evidence="2" key="1">
    <citation type="submission" date="2016-12" db="EMBL/GenBank/DDBJ databases">
        <title>The genomes of Aspergillus section Nigri reveals drivers in fungal speciation.</title>
        <authorList>
            <consortium name="DOE Joint Genome Institute"/>
            <person name="Vesth T.C."/>
            <person name="Nybo J."/>
            <person name="Theobald S."/>
            <person name="Brandl J."/>
            <person name="Frisvad J.C."/>
            <person name="Nielsen K.F."/>
            <person name="Lyhne E.K."/>
            <person name="Kogle M.E."/>
            <person name="Kuo A."/>
            <person name="Riley R."/>
            <person name="Clum A."/>
            <person name="Nolan M."/>
            <person name="Lipzen A."/>
            <person name="Salamov A."/>
            <person name="Henrissat B."/>
            <person name="Wiebenga A."/>
            <person name="De vries R.P."/>
            <person name="Grigoriev I.V."/>
            <person name="Mortensen U.H."/>
            <person name="Andersen M.R."/>
            <person name="Baker S.E."/>
        </authorList>
    </citation>
    <scope>NUCLEOTIDE SEQUENCE</scope>
    <source>
        <strain evidence="2">IBT 28561</strain>
    </source>
</reference>
<name>A0A2I1CTL5_ASPC2</name>
<dbReference type="Proteomes" id="UP000234254">
    <property type="component" value="Unassembled WGS sequence"/>
</dbReference>
<feature type="region of interest" description="Disordered" evidence="1">
    <location>
        <begin position="1"/>
        <end position="26"/>
    </location>
</feature>
<evidence type="ECO:0000313" key="3">
    <source>
        <dbReference type="Proteomes" id="UP000234254"/>
    </source>
</evidence>
<proteinExistence type="predicted"/>
<comment type="caution">
    <text evidence="2">The sequence shown here is derived from an EMBL/GenBank/DDBJ whole genome shotgun (WGS) entry which is preliminary data.</text>
</comment>
<dbReference type="VEuPathDB" id="FungiDB:P168DRAFT_243163"/>
<dbReference type="EMBL" id="MSFM01000013">
    <property type="protein sequence ID" value="PKY00957.1"/>
    <property type="molecule type" value="Genomic_DNA"/>
</dbReference>
<dbReference type="RefSeq" id="XP_024689551.1">
    <property type="nucleotide sequence ID" value="XM_024833839.1"/>
</dbReference>
<evidence type="ECO:0000313" key="2">
    <source>
        <dbReference type="EMBL" id="PKY00957.1"/>
    </source>
</evidence>
<accession>A0A2I1CTL5</accession>
<dbReference type="GeneID" id="36541363"/>
<evidence type="ECO:0000256" key="1">
    <source>
        <dbReference type="SAM" id="MobiDB-lite"/>
    </source>
</evidence>
<protein>
    <submittedName>
        <fullName evidence="2">Uncharacterized protein</fullName>
    </submittedName>
</protein>
<feature type="compositionally biased region" description="Basic and acidic residues" evidence="1">
    <location>
        <begin position="13"/>
        <end position="25"/>
    </location>
</feature>
<dbReference type="AlphaFoldDB" id="A0A2I1CTL5"/>